<dbReference type="InterPro" id="IPR012337">
    <property type="entry name" value="RNaseH-like_sf"/>
</dbReference>
<keyword evidence="3" id="KW-1185">Reference proteome</keyword>
<evidence type="ECO:0000259" key="1">
    <source>
        <dbReference type="Pfam" id="PF05699"/>
    </source>
</evidence>
<evidence type="ECO:0000313" key="2">
    <source>
        <dbReference type="EMBL" id="KAL1495949.1"/>
    </source>
</evidence>
<organism evidence="2 3">
    <name type="scientific">Prymnesium parvum</name>
    <name type="common">Toxic golden alga</name>
    <dbReference type="NCBI Taxonomy" id="97485"/>
    <lineage>
        <taxon>Eukaryota</taxon>
        <taxon>Haptista</taxon>
        <taxon>Haptophyta</taxon>
        <taxon>Prymnesiophyceae</taxon>
        <taxon>Prymnesiales</taxon>
        <taxon>Prymnesiaceae</taxon>
        <taxon>Prymnesium</taxon>
    </lineage>
</organism>
<dbReference type="Pfam" id="PF05699">
    <property type="entry name" value="Dimer_Tnp_hAT"/>
    <property type="match status" value="1"/>
</dbReference>
<dbReference type="EMBL" id="JBGBPQ010000030">
    <property type="protein sequence ID" value="KAL1495949.1"/>
    <property type="molecule type" value="Genomic_DNA"/>
</dbReference>
<gene>
    <name evidence="2" type="ORF">AB1Y20_014591</name>
</gene>
<dbReference type="GO" id="GO:0046983">
    <property type="term" value="F:protein dimerization activity"/>
    <property type="evidence" value="ECO:0007669"/>
    <property type="project" value="InterPro"/>
</dbReference>
<dbReference type="InterPro" id="IPR008906">
    <property type="entry name" value="HATC_C_dom"/>
</dbReference>
<dbReference type="SUPFAM" id="SSF53098">
    <property type="entry name" value="Ribonuclease H-like"/>
    <property type="match status" value="1"/>
</dbReference>
<dbReference type="Proteomes" id="UP001515480">
    <property type="component" value="Unassembled WGS sequence"/>
</dbReference>
<feature type="domain" description="HAT C-terminal dimerisation" evidence="1">
    <location>
        <begin position="11"/>
        <end position="73"/>
    </location>
</feature>
<evidence type="ECO:0000313" key="3">
    <source>
        <dbReference type="Proteomes" id="UP001515480"/>
    </source>
</evidence>
<sequence length="108" mass="12285">MSSAETTPAYLWWEMNGASVPELQTIACLVLAQPASASICERINSEFAFIKDRKRNRLSHNKANKLVALFHNLRLLKRMRKPAYTEPAVGWNQEDDKSGITKFGIDNY</sequence>
<accession>A0AB34IEF4</accession>
<comment type="caution">
    <text evidence="2">The sequence shown here is derived from an EMBL/GenBank/DDBJ whole genome shotgun (WGS) entry which is preliminary data.</text>
</comment>
<dbReference type="AlphaFoldDB" id="A0AB34IEF4"/>
<name>A0AB34IEF4_PRYPA</name>
<proteinExistence type="predicted"/>
<protein>
    <recommendedName>
        <fullName evidence="1">HAT C-terminal dimerisation domain-containing protein</fullName>
    </recommendedName>
</protein>
<reference evidence="2 3" key="1">
    <citation type="journal article" date="2024" name="Science">
        <title>Giant polyketide synthase enzymes in the biosynthesis of giant marine polyether toxins.</title>
        <authorList>
            <person name="Fallon T.R."/>
            <person name="Shende V.V."/>
            <person name="Wierzbicki I.H."/>
            <person name="Pendleton A.L."/>
            <person name="Watervoot N.F."/>
            <person name="Auber R.P."/>
            <person name="Gonzalez D.J."/>
            <person name="Wisecaver J.H."/>
            <person name="Moore B.S."/>
        </authorList>
    </citation>
    <scope>NUCLEOTIDE SEQUENCE [LARGE SCALE GENOMIC DNA]</scope>
    <source>
        <strain evidence="2 3">12B1</strain>
    </source>
</reference>